<feature type="domain" description="PucR C-terminal helix-turn-helix" evidence="2">
    <location>
        <begin position="483"/>
        <end position="542"/>
    </location>
</feature>
<evidence type="ECO:0000259" key="3">
    <source>
        <dbReference type="Pfam" id="PF17853"/>
    </source>
</evidence>
<dbReference type="Gene3D" id="1.10.10.2840">
    <property type="entry name" value="PucR C-terminal helix-turn-helix domain"/>
    <property type="match status" value="1"/>
</dbReference>
<reference evidence="4" key="2">
    <citation type="journal article" date="2021" name="PeerJ">
        <title>Extensive microbial diversity within the chicken gut microbiome revealed by metagenomics and culture.</title>
        <authorList>
            <person name="Gilroy R."/>
            <person name="Ravi A."/>
            <person name="Getino M."/>
            <person name="Pursley I."/>
            <person name="Horton D.L."/>
            <person name="Alikhan N.F."/>
            <person name="Baker D."/>
            <person name="Gharbi K."/>
            <person name="Hall N."/>
            <person name="Watson M."/>
            <person name="Adriaenssens E.M."/>
            <person name="Foster-Nyarko E."/>
            <person name="Jarju S."/>
            <person name="Secka A."/>
            <person name="Antonio M."/>
            <person name="Oren A."/>
            <person name="Chaudhuri R.R."/>
            <person name="La Ragione R."/>
            <person name="Hildebrand F."/>
            <person name="Pallen M.J."/>
        </authorList>
    </citation>
    <scope>NUCLEOTIDE SEQUENCE</scope>
    <source>
        <strain evidence="4">ChiGjej1B1-2707</strain>
    </source>
</reference>
<sequence>MRLNLDLVAAELSAWRPRCFFPHSVALPYDRIEMFDAASRPRNGSLFLVDERTYRELPNLWENAGCGFVVIGALEKQRAGMPALALERPSSLASAQGKLLSLHARLNAWTDHIMDAIASGAPLQDVFDIVAQEFRNPLMLSDEAFLFVLTAGHVPEDFHDRFWTPAMETGVCPVERYSDTWRRVGADIHLRRQACLVEDRETGRHYIYRYLASDESLYGMFELADVNVPFSNADIALVEHVASLLELAVRQSAFRKYSEQANDPLYRLLEGHPVDDYALHALLERRGWSAADPFYTCYVVNSVDMPDLELSAQLSMTANTALLYPLEEESPDTAVTDPSYELGRHVERQIANRLPYSCLFSTEDGCILVVREEDHALSDLRDRMEQKRFDENDPIELLIGISSLHTGFRELAIARDQAKRALRWAKTAQGGMLGSARACFYDDAFCLDLADRLDVQENVKWLVPEPVARLAAYDKAENAGYQETLIAYLEHGCNMNRTADALFIHRNTLAYRIKRIRAISGIDLENLSPGDGLLRIWLACRILRDLPQ</sequence>
<dbReference type="Pfam" id="PF13556">
    <property type="entry name" value="HTH_30"/>
    <property type="match status" value="1"/>
</dbReference>
<evidence type="ECO:0000313" key="5">
    <source>
        <dbReference type="Proteomes" id="UP000824261"/>
    </source>
</evidence>
<accession>A0A9D0ZZ59</accession>
<organism evidence="4 5">
    <name type="scientific">Candidatus Aveggerthella stercoripullorum</name>
    <dbReference type="NCBI Taxonomy" id="2840688"/>
    <lineage>
        <taxon>Bacteria</taxon>
        <taxon>Bacillati</taxon>
        <taxon>Actinomycetota</taxon>
        <taxon>Coriobacteriia</taxon>
        <taxon>Eggerthellales</taxon>
        <taxon>Eggerthellaceae</taxon>
        <taxon>Eggerthellaceae incertae sedis</taxon>
        <taxon>Candidatus Aveggerthella</taxon>
    </lineage>
</organism>
<dbReference type="InterPro" id="IPR042070">
    <property type="entry name" value="PucR_C-HTH_sf"/>
</dbReference>
<dbReference type="Proteomes" id="UP000824261">
    <property type="component" value="Unassembled WGS sequence"/>
</dbReference>
<dbReference type="PANTHER" id="PTHR33744:SF1">
    <property type="entry name" value="DNA-BINDING TRANSCRIPTIONAL ACTIVATOR ADER"/>
    <property type="match status" value="1"/>
</dbReference>
<reference evidence="4" key="1">
    <citation type="submission" date="2020-10" db="EMBL/GenBank/DDBJ databases">
        <authorList>
            <person name="Gilroy R."/>
        </authorList>
    </citation>
    <scope>NUCLEOTIDE SEQUENCE</scope>
    <source>
        <strain evidence="4">ChiGjej1B1-2707</strain>
    </source>
</reference>
<evidence type="ECO:0000259" key="2">
    <source>
        <dbReference type="Pfam" id="PF13556"/>
    </source>
</evidence>
<name>A0A9D0ZZ59_9ACTN</name>
<feature type="domain" description="CdaR GGDEF-like" evidence="3">
    <location>
        <begin position="271"/>
        <end position="423"/>
    </location>
</feature>
<evidence type="ECO:0000256" key="1">
    <source>
        <dbReference type="ARBA" id="ARBA00006754"/>
    </source>
</evidence>
<evidence type="ECO:0000313" key="4">
    <source>
        <dbReference type="EMBL" id="HIR00809.1"/>
    </source>
</evidence>
<dbReference type="PANTHER" id="PTHR33744">
    <property type="entry name" value="CARBOHYDRATE DIACID REGULATOR"/>
    <property type="match status" value="1"/>
</dbReference>
<dbReference type="EMBL" id="DVGB01000006">
    <property type="protein sequence ID" value="HIR00809.1"/>
    <property type="molecule type" value="Genomic_DNA"/>
</dbReference>
<gene>
    <name evidence="4" type="ORF">IAA69_00805</name>
</gene>
<dbReference type="AlphaFoldDB" id="A0A9D0ZZ59"/>
<comment type="caution">
    <text evidence="4">The sequence shown here is derived from an EMBL/GenBank/DDBJ whole genome shotgun (WGS) entry which is preliminary data.</text>
</comment>
<dbReference type="InterPro" id="IPR041522">
    <property type="entry name" value="CdaR_GGDEF"/>
</dbReference>
<dbReference type="InterPro" id="IPR025736">
    <property type="entry name" value="PucR_C-HTH_dom"/>
</dbReference>
<protein>
    <submittedName>
        <fullName evidence="4">Helix-turn-helix domain-containing protein</fullName>
    </submittedName>
</protein>
<proteinExistence type="inferred from homology"/>
<dbReference type="Pfam" id="PF17853">
    <property type="entry name" value="GGDEF_2"/>
    <property type="match status" value="1"/>
</dbReference>
<dbReference type="InterPro" id="IPR051448">
    <property type="entry name" value="CdaR-like_regulators"/>
</dbReference>
<comment type="similarity">
    <text evidence="1">Belongs to the CdaR family.</text>
</comment>